<dbReference type="InterPro" id="IPR012677">
    <property type="entry name" value="Nucleotide-bd_a/b_plait_sf"/>
</dbReference>
<dbReference type="InterPro" id="IPR034772">
    <property type="entry name" value="CPSF6/7"/>
</dbReference>
<feature type="compositionally biased region" description="Gly residues" evidence="1">
    <location>
        <begin position="272"/>
        <end position="288"/>
    </location>
</feature>
<sequence>MAAADDDFDIYDSDLLALASTVHDKSRAREDNGSQQSSNNDTTSKDSTVGGGTTEKGRDEGMGDDDVFAEFAEYNQVSNGSATEGDRLSMQHQKQGPSVGSSRATKVQKGSAWAFYSLCLWKGAVGSKDGSSGSGVEGKVIPLDPGATVALTVTELQWWTTEGDLREMAKEVGQDQAIKELAFSEHKGNGKSRGYESSAFFSLKDVLNTQAFQPLHRIAFMLFSSAASAQAVKRHLETKTIGEKPVQAIFTHQTTNPYKTGPKDTKKSYQQHGGGGDGMNGPSGMGGPSAPGAHIMRYPGLPFQAPPPMGFPMGPGAMPQQQPPMHWRGGHMSRGGRGGFRGGGRGGMGQPAPPYGALAGAAFNPAFFDPTSAAAMAGVGGGGANGGGGGGGGGSGGFQGYPHNNQGRNFHGRGGGGGGGNSRGGGPRHHHQGQGMGQRHSEEG</sequence>
<organism evidence="2 3">
    <name type="scientific">Piptocephalis cylindrospora</name>
    <dbReference type="NCBI Taxonomy" id="1907219"/>
    <lineage>
        <taxon>Eukaryota</taxon>
        <taxon>Fungi</taxon>
        <taxon>Fungi incertae sedis</taxon>
        <taxon>Zoopagomycota</taxon>
        <taxon>Zoopagomycotina</taxon>
        <taxon>Zoopagomycetes</taxon>
        <taxon>Zoopagales</taxon>
        <taxon>Piptocephalidaceae</taxon>
        <taxon>Piptocephalis</taxon>
    </lineage>
</organism>
<dbReference type="AlphaFoldDB" id="A0A4P9Y6Z7"/>
<evidence type="ECO:0000313" key="2">
    <source>
        <dbReference type="EMBL" id="RKP14886.1"/>
    </source>
</evidence>
<dbReference type="Proteomes" id="UP000267251">
    <property type="component" value="Unassembled WGS sequence"/>
</dbReference>
<gene>
    <name evidence="2" type="ORF">BJ684DRAFT_14814</name>
</gene>
<dbReference type="OrthoDB" id="10065185at2759"/>
<dbReference type="PANTHER" id="PTHR23204">
    <property type="entry name" value="CLEAVAGE AND POLYADENYLATION SPECIFIC FACTOR"/>
    <property type="match status" value="1"/>
</dbReference>
<dbReference type="GO" id="GO:0003676">
    <property type="term" value="F:nucleic acid binding"/>
    <property type="evidence" value="ECO:0007669"/>
    <property type="project" value="InterPro"/>
</dbReference>
<keyword evidence="3" id="KW-1185">Reference proteome</keyword>
<feature type="compositionally biased region" description="Basic and acidic residues" evidence="1">
    <location>
        <begin position="22"/>
        <end position="32"/>
    </location>
</feature>
<feature type="compositionally biased region" description="Gly residues" evidence="1">
    <location>
        <begin position="412"/>
        <end position="425"/>
    </location>
</feature>
<name>A0A4P9Y6Z7_9FUNG</name>
<feature type="compositionally biased region" description="Low complexity" evidence="1">
    <location>
        <begin position="37"/>
        <end position="48"/>
    </location>
</feature>
<reference evidence="3" key="1">
    <citation type="journal article" date="2018" name="Nat. Microbiol.">
        <title>Leveraging single-cell genomics to expand the fungal tree of life.</title>
        <authorList>
            <person name="Ahrendt S.R."/>
            <person name="Quandt C.A."/>
            <person name="Ciobanu D."/>
            <person name="Clum A."/>
            <person name="Salamov A."/>
            <person name="Andreopoulos B."/>
            <person name="Cheng J.F."/>
            <person name="Woyke T."/>
            <person name="Pelin A."/>
            <person name="Henrissat B."/>
            <person name="Reynolds N.K."/>
            <person name="Benny G.L."/>
            <person name="Smith M.E."/>
            <person name="James T.Y."/>
            <person name="Grigoriev I.V."/>
        </authorList>
    </citation>
    <scope>NUCLEOTIDE SEQUENCE [LARGE SCALE GENOMIC DNA]</scope>
</reference>
<dbReference type="InterPro" id="IPR035979">
    <property type="entry name" value="RBD_domain_sf"/>
</dbReference>
<accession>A0A4P9Y6Z7</accession>
<evidence type="ECO:0000256" key="1">
    <source>
        <dbReference type="SAM" id="MobiDB-lite"/>
    </source>
</evidence>
<feature type="compositionally biased region" description="Gly residues" evidence="1">
    <location>
        <begin position="390"/>
        <end position="399"/>
    </location>
</feature>
<evidence type="ECO:0000313" key="3">
    <source>
        <dbReference type="Proteomes" id="UP000267251"/>
    </source>
</evidence>
<feature type="region of interest" description="Disordered" evidence="1">
    <location>
        <begin position="22"/>
        <end position="104"/>
    </location>
</feature>
<dbReference type="Gene3D" id="3.30.70.330">
    <property type="match status" value="1"/>
</dbReference>
<dbReference type="EMBL" id="KZ987779">
    <property type="protein sequence ID" value="RKP14886.1"/>
    <property type="molecule type" value="Genomic_DNA"/>
</dbReference>
<evidence type="ECO:0008006" key="4">
    <source>
        <dbReference type="Google" id="ProtNLM"/>
    </source>
</evidence>
<protein>
    <recommendedName>
        <fullName evidence="4">RRM domain-containing protein</fullName>
    </recommendedName>
</protein>
<dbReference type="SUPFAM" id="SSF54928">
    <property type="entry name" value="RNA-binding domain, RBD"/>
    <property type="match status" value="1"/>
</dbReference>
<proteinExistence type="predicted"/>
<dbReference type="GO" id="GO:0006397">
    <property type="term" value="P:mRNA processing"/>
    <property type="evidence" value="ECO:0007669"/>
    <property type="project" value="UniProtKB-KW"/>
</dbReference>
<feature type="compositionally biased region" description="Polar residues" evidence="1">
    <location>
        <begin position="90"/>
        <end position="104"/>
    </location>
</feature>
<dbReference type="GO" id="GO:0005634">
    <property type="term" value="C:nucleus"/>
    <property type="evidence" value="ECO:0007669"/>
    <property type="project" value="UniProtKB-SubCell"/>
</dbReference>
<feature type="region of interest" description="Disordered" evidence="1">
    <location>
        <begin position="332"/>
        <end position="352"/>
    </location>
</feature>
<feature type="region of interest" description="Disordered" evidence="1">
    <location>
        <begin position="390"/>
        <end position="444"/>
    </location>
</feature>
<feature type="region of interest" description="Disordered" evidence="1">
    <location>
        <begin position="254"/>
        <end position="288"/>
    </location>
</feature>
<feature type="compositionally biased region" description="Gly residues" evidence="1">
    <location>
        <begin position="332"/>
        <end position="349"/>
    </location>
</feature>